<organism evidence="1 2">
    <name type="scientific">Streptococcus sanguinis</name>
    <dbReference type="NCBI Taxonomy" id="1305"/>
    <lineage>
        <taxon>Bacteria</taxon>
        <taxon>Bacillati</taxon>
        <taxon>Bacillota</taxon>
        <taxon>Bacilli</taxon>
        <taxon>Lactobacillales</taxon>
        <taxon>Streptococcaceae</taxon>
        <taxon>Streptococcus</taxon>
    </lineage>
</organism>
<comment type="caution">
    <text evidence="1">The sequence shown here is derived from an EMBL/GenBank/DDBJ whole genome shotgun (WGS) entry which is preliminary data.</text>
</comment>
<reference evidence="1 2" key="1">
    <citation type="submission" date="2018-11" db="EMBL/GenBank/DDBJ databases">
        <title>Species Designations Belie Phenotypic and Genotypic Heterogeneity in Oral Streptococci.</title>
        <authorList>
            <person name="Velsko I."/>
        </authorList>
    </citation>
    <scope>NUCLEOTIDE SEQUENCE [LARGE SCALE GENOMIC DNA]</scope>
    <source>
        <strain evidence="1 2">BCC20</strain>
    </source>
</reference>
<sequence length="58" mass="6588">MGVSNWKIKDYLDVDKYFIVGADIKYDLSLLQGHYGDNEGDAAMVQDGIDAYKKENKE</sequence>
<dbReference type="RefSeq" id="WP_180949324.1">
    <property type="nucleotide sequence ID" value="NZ_CP071414.1"/>
</dbReference>
<protein>
    <submittedName>
        <fullName evidence="1">Uncharacterized protein</fullName>
    </submittedName>
</protein>
<accession>A0ABD7JM15</accession>
<evidence type="ECO:0000313" key="1">
    <source>
        <dbReference type="EMBL" id="RSI23273.1"/>
    </source>
</evidence>
<proteinExistence type="predicted"/>
<dbReference type="EMBL" id="RJMR01000007">
    <property type="protein sequence ID" value="RSI23273.1"/>
    <property type="molecule type" value="Genomic_DNA"/>
</dbReference>
<dbReference type="Proteomes" id="UP000280549">
    <property type="component" value="Unassembled WGS sequence"/>
</dbReference>
<dbReference type="AlphaFoldDB" id="A0ABD7JM15"/>
<name>A0ABD7JM15_STRSA</name>
<evidence type="ECO:0000313" key="2">
    <source>
        <dbReference type="Proteomes" id="UP000280549"/>
    </source>
</evidence>
<gene>
    <name evidence="1" type="ORF">D8881_09325</name>
</gene>